<organism evidence="5 6">
    <name type="scientific">Bosea thiooxidans</name>
    <dbReference type="NCBI Taxonomy" id="53254"/>
    <lineage>
        <taxon>Bacteria</taxon>
        <taxon>Pseudomonadati</taxon>
        <taxon>Pseudomonadota</taxon>
        <taxon>Alphaproteobacteria</taxon>
        <taxon>Hyphomicrobiales</taxon>
        <taxon>Boseaceae</taxon>
        <taxon>Bosea</taxon>
    </lineage>
</organism>
<evidence type="ECO:0000259" key="3">
    <source>
        <dbReference type="Pfam" id="PF02481"/>
    </source>
</evidence>
<dbReference type="AlphaFoldDB" id="A0A1T5G6D5"/>
<dbReference type="NCBIfam" id="TIGR00732">
    <property type="entry name" value="dprA"/>
    <property type="match status" value="1"/>
</dbReference>
<dbReference type="SUPFAM" id="SSF102405">
    <property type="entry name" value="MCP/YpsA-like"/>
    <property type="match status" value="1"/>
</dbReference>
<dbReference type="Pfam" id="PF21102">
    <property type="entry name" value="DprA_N"/>
    <property type="match status" value="1"/>
</dbReference>
<name>A0A1T5G6D5_9HYPH</name>
<sequence length="408" mass="42932">MAGIVLSDRQRLDWLRLIRSESIGPLSFRSLTNRFGGTAAALEALPDLARRAGRSLRVCTASEAEREMEQLQRIGGRLLALGEPDYPLPLQAIDSAPPLIAVLGQAEVLRRSCVALVGSRNASAAGMKLTARLARELGEAGFVVVSGLARGIDTAAHEASLETGTVAVLAGGLDQVYPPQNLPLARRIAEHGAVVSEMPLGWVARARDFPRRNRLVSGLSLGTVVVEAARRSGSLITARFANEQGRQVFAVPGSPLDPRAEGGNHLIREGAILCAAAAHVVEALAPLREREPGQPVQMRLLREQPCDAAGEALWDEWDLPGLAPAAAGFARDDEGGPEDDAPAAGPRPEGTDLAGLVLGLLGAAPVALDDLVRASGRAARDVNRVLVELELEGAVLRHPGGALSRSRL</sequence>
<evidence type="ECO:0000313" key="5">
    <source>
        <dbReference type="EMBL" id="SKC03891.1"/>
    </source>
</evidence>
<evidence type="ECO:0000313" key="6">
    <source>
        <dbReference type="Proteomes" id="UP000190130"/>
    </source>
</evidence>
<dbReference type="Gene3D" id="1.10.10.10">
    <property type="entry name" value="Winged helix-like DNA-binding domain superfamily/Winged helix DNA-binding domain"/>
    <property type="match status" value="1"/>
</dbReference>
<dbReference type="PANTHER" id="PTHR43022:SF1">
    <property type="entry name" value="PROTEIN SMF"/>
    <property type="match status" value="1"/>
</dbReference>
<dbReference type="PANTHER" id="PTHR43022">
    <property type="entry name" value="PROTEIN SMF"/>
    <property type="match status" value="1"/>
</dbReference>
<feature type="domain" description="DprA winged helix" evidence="4">
    <location>
        <begin position="342"/>
        <end position="401"/>
    </location>
</feature>
<gene>
    <name evidence="5" type="ORF">SAMN05660750_03817</name>
</gene>
<dbReference type="InterPro" id="IPR003488">
    <property type="entry name" value="DprA"/>
</dbReference>
<dbReference type="Gene3D" id="3.40.50.450">
    <property type="match status" value="1"/>
</dbReference>
<protein>
    <submittedName>
        <fullName evidence="5">DNA processing protein</fullName>
    </submittedName>
</protein>
<evidence type="ECO:0000256" key="2">
    <source>
        <dbReference type="SAM" id="MobiDB-lite"/>
    </source>
</evidence>
<dbReference type="InterPro" id="IPR057666">
    <property type="entry name" value="DrpA_SLOG"/>
</dbReference>
<dbReference type="EMBL" id="FUYX01000011">
    <property type="protein sequence ID" value="SKC03891.1"/>
    <property type="molecule type" value="Genomic_DNA"/>
</dbReference>
<accession>A0A1T5G6D5</accession>
<dbReference type="Pfam" id="PF02481">
    <property type="entry name" value="DNA_processg_A"/>
    <property type="match status" value="1"/>
</dbReference>
<dbReference type="Proteomes" id="UP000190130">
    <property type="component" value="Unassembled WGS sequence"/>
</dbReference>
<dbReference type="Pfam" id="PF17782">
    <property type="entry name" value="WHD_DprA"/>
    <property type="match status" value="1"/>
</dbReference>
<reference evidence="5 6" key="1">
    <citation type="submission" date="2017-02" db="EMBL/GenBank/DDBJ databases">
        <authorList>
            <person name="Peterson S.W."/>
        </authorList>
    </citation>
    <scope>NUCLEOTIDE SEQUENCE [LARGE SCALE GENOMIC DNA]</scope>
    <source>
        <strain evidence="5 6">DSM 9653</strain>
    </source>
</reference>
<dbReference type="InterPro" id="IPR036388">
    <property type="entry name" value="WH-like_DNA-bd_sf"/>
</dbReference>
<comment type="similarity">
    <text evidence="1">Belongs to the DprA/Smf family.</text>
</comment>
<evidence type="ECO:0000259" key="4">
    <source>
        <dbReference type="Pfam" id="PF17782"/>
    </source>
</evidence>
<dbReference type="GO" id="GO:0009294">
    <property type="term" value="P:DNA-mediated transformation"/>
    <property type="evidence" value="ECO:0007669"/>
    <property type="project" value="InterPro"/>
</dbReference>
<proteinExistence type="inferred from homology"/>
<dbReference type="InterPro" id="IPR041614">
    <property type="entry name" value="DprA_WH"/>
</dbReference>
<evidence type="ECO:0000256" key="1">
    <source>
        <dbReference type="ARBA" id="ARBA00006525"/>
    </source>
</evidence>
<feature type="region of interest" description="Disordered" evidence="2">
    <location>
        <begin position="326"/>
        <end position="349"/>
    </location>
</feature>
<feature type="domain" description="Smf/DprA SLOG" evidence="3">
    <location>
        <begin position="78"/>
        <end position="284"/>
    </location>
</feature>